<dbReference type="AlphaFoldDB" id="A0AAV5JUH1"/>
<evidence type="ECO:0000256" key="1">
    <source>
        <dbReference type="SAM" id="MobiDB-lite"/>
    </source>
</evidence>
<proteinExistence type="predicted"/>
<reference evidence="2 3" key="1">
    <citation type="journal article" date="2021" name="Commun. Biol.">
        <title>The genome of Shorea leprosula (Dipterocarpaceae) highlights the ecological relevance of drought in aseasonal tropical rainforests.</title>
        <authorList>
            <person name="Ng K.K.S."/>
            <person name="Kobayashi M.J."/>
            <person name="Fawcett J.A."/>
            <person name="Hatakeyama M."/>
            <person name="Paape T."/>
            <person name="Ng C.H."/>
            <person name="Ang C.C."/>
            <person name="Tnah L.H."/>
            <person name="Lee C.T."/>
            <person name="Nishiyama T."/>
            <person name="Sese J."/>
            <person name="O'Brien M.J."/>
            <person name="Copetti D."/>
            <person name="Mohd Noor M.I."/>
            <person name="Ong R.C."/>
            <person name="Putra M."/>
            <person name="Sireger I.Z."/>
            <person name="Indrioko S."/>
            <person name="Kosugi Y."/>
            <person name="Izuno A."/>
            <person name="Isagi Y."/>
            <person name="Lee S.L."/>
            <person name="Shimizu K.K."/>
        </authorList>
    </citation>
    <scope>NUCLEOTIDE SEQUENCE [LARGE SCALE GENOMIC DNA]</scope>
    <source>
        <strain evidence="2">214</strain>
    </source>
</reference>
<gene>
    <name evidence="2" type="ORF">SLEP1_g25760</name>
</gene>
<name>A0AAV5JUH1_9ROSI</name>
<feature type="compositionally biased region" description="Polar residues" evidence="1">
    <location>
        <begin position="62"/>
        <end position="73"/>
    </location>
</feature>
<feature type="region of interest" description="Disordered" evidence="1">
    <location>
        <begin position="48"/>
        <end position="73"/>
    </location>
</feature>
<accession>A0AAV5JUH1</accession>
<dbReference type="Proteomes" id="UP001054252">
    <property type="component" value="Unassembled WGS sequence"/>
</dbReference>
<dbReference type="EMBL" id="BPVZ01000042">
    <property type="protein sequence ID" value="GKV14962.1"/>
    <property type="molecule type" value="Genomic_DNA"/>
</dbReference>
<keyword evidence="3" id="KW-1185">Reference proteome</keyword>
<comment type="caution">
    <text evidence="2">The sequence shown here is derived from an EMBL/GenBank/DDBJ whole genome shotgun (WGS) entry which is preliminary data.</text>
</comment>
<evidence type="ECO:0000313" key="2">
    <source>
        <dbReference type="EMBL" id="GKV14962.1"/>
    </source>
</evidence>
<evidence type="ECO:0000313" key="3">
    <source>
        <dbReference type="Proteomes" id="UP001054252"/>
    </source>
</evidence>
<sequence>MEELTEQNGAAIRPSGLRLALDIAGTRASNKPISFSEGSSMIVIASFDHDQPGKRQKPIHQPSKTGSASMASS</sequence>
<protein>
    <submittedName>
        <fullName evidence="2">Uncharacterized protein</fullName>
    </submittedName>
</protein>
<organism evidence="2 3">
    <name type="scientific">Rubroshorea leprosula</name>
    <dbReference type="NCBI Taxonomy" id="152421"/>
    <lineage>
        <taxon>Eukaryota</taxon>
        <taxon>Viridiplantae</taxon>
        <taxon>Streptophyta</taxon>
        <taxon>Embryophyta</taxon>
        <taxon>Tracheophyta</taxon>
        <taxon>Spermatophyta</taxon>
        <taxon>Magnoliopsida</taxon>
        <taxon>eudicotyledons</taxon>
        <taxon>Gunneridae</taxon>
        <taxon>Pentapetalae</taxon>
        <taxon>rosids</taxon>
        <taxon>malvids</taxon>
        <taxon>Malvales</taxon>
        <taxon>Dipterocarpaceae</taxon>
        <taxon>Rubroshorea</taxon>
    </lineage>
</organism>